<keyword evidence="5" id="KW-0717">Septation</keyword>
<evidence type="ECO:0000313" key="11">
    <source>
        <dbReference type="Proteomes" id="UP000430692"/>
    </source>
</evidence>
<evidence type="ECO:0000256" key="4">
    <source>
        <dbReference type="ARBA" id="ARBA00022618"/>
    </source>
</evidence>
<evidence type="ECO:0000256" key="1">
    <source>
        <dbReference type="ARBA" id="ARBA00004496"/>
    </source>
</evidence>
<dbReference type="InterPro" id="IPR053712">
    <property type="entry name" value="Bac_CellDiv_Activator"/>
</dbReference>
<dbReference type="EMBL" id="WUUL01000014">
    <property type="protein sequence ID" value="MXQ55418.1"/>
    <property type="molecule type" value="Genomic_DNA"/>
</dbReference>
<dbReference type="GO" id="GO:0005829">
    <property type="term" value="C:cytosol"/>
    <property type="evidence" value="ECO:0007669"/>
    <property type="project" value="TreeGrafter"/>
</dbReference>
<dbReference type="PANTHER" id="PTHR34981:SF1">
    <property type="entry name" value="CELL DIVISION PROTEIN ZAPA"/>
    <property type="match status" value="1"/>
</dbReference>
<protein>
    <recommendedName>
        <fullName evidence="2">Cell division protein ZapA</fullName>
    </recommendedName>
    <alternativeName>
        <fullName evidence="9">Z ring-associated protein ZapA</fullName>
    </alternativeName>
</protein>
<reference evidence="10 11" key="1">
    <citation type="submission" date="2019-12" db="EMBL/GenBank/DDBJ databases">
        <title>Whole-genome analyses of novel actinobacteria.</title>
        <authorList>
            <person name="Sahin N."/>
            <person name="Saygin H."/>
        </authorList>
    </citation>
    <scope>NUCLEOTIDE SEQUENCE [LARGE SCALE GENOMIC DNA]</scope>
    <source>
        <strain evidence="10 11">KC615</strain>
    </source>
</reference>
<proteinExistence type="predicted"/>
<dbReference type="InterPro" id="IPR036192">
    <property type="entry name" value="Cell_div_ZapA-like_sf"/>
</dbReference>
<dbReference type="Pfam" id="PF05164">
    <property type="entry name" value="ZapA"/>
    <property type="match status" value="1"/>
</dbReference>
<dbReference type="Gene3D" id="6.10.250.790">
    <property type="match status" value="1"/>
</dbReference>
<comment type="function">
    <text evidence="7">Activator of cell division through the inhibition of FtsZ GTPase activity, therefore promoting FtsZ assembly into bundles of protofilaments necessary for the formation of the division Z ring. It is recruited early at mid-cell but it is not essential for cell division.</text>
</comment>
<dbReference type="Proteomes" id="UP000430692">
    <property type="component" value="Unassembled WGS sequence"/>
</dbReference>
<dbReference type="AlphaFoldDB" id="A0A6I4VY49"/>
<dbReference type="GO" id="GO:0000917">
    <property type="term" value="P:division septum assembly"/>
    <property type="evidence" value="ECO:0007669"/>
    <property type="project" value="UniProtKB-KW"/>
</dbReference>
<evidence type="ECO:0000256" key="9">
    <source>
        <dbReference type="ARBA" id="ARBA00033158"/>
    </source>
</evidence>
<dbReference type="PANTHER" id="PTHR34981">
    <property type="entry name" value="CELL DIVISION PROTEIN ZAPA"/>
    <property type="match status" value="1"/>
</dbReference>
<comment type="subcellular location">
    <subcellularLocation>
        <location evidence="1">Cytoplasm</location>
    </subcellularLocation>
</comment>
<keyword evidence="4 10" id="KW-0132">Cell division</keyword>
<accession>A0A6I4VY49</accession>
<keyword evidence="6" id="KW-0131">Cell cycle</keyword>
<dbReference type="NCBIfam" id="NF010724">
    <property type="entry name" value="PRK14126.1"/>
    <property type="match status" value="1"/>
</dbReference>
<evidence type="ECO:0000256" key="5">
    <source>
        <dbReference type="ARBA" id="ARBA00023210"/>
    </source>
</evidence>
<dbReference type="GO" id="GO:0043093">
    <property type="term" value="P:FtsZ-dependent cytokinesis"/>
    <property type="evidence" value="ECO:0007669"/>
    <property type="project" value="TreeGrafter"/>
</dbReference>
<gene>
    <name evidence="10" type="primary">zapA</name>
    <name evidence="10" type="ORF">GSM42_17185</name>
</gene>
<evidence type="ECO:0000256" key="8">
    <source>
        <dbReference type="ARBA" id="ARBA00026068"/>
    </source>
</evidence>
<dbReference type="GO" id="GO:0032153">
    <property type="term" value="C:cell division site"/>
    <property type="evidence" value="ECO:0007669"/>
    <property type="project" value="TreeGrafter"/>
</dbReference>
<dbReference type="InterPro" id="IPR007838">
    <property type="entry name" value="Cell_div_ZapA-like"/>
</dbReference>
<evidence type="ECO:0000256" key="2">
    <source>
        <dbReference type="ARBA" id="ARBA00015195"/>
    </source>
</evidence>
<keyword evidence="3" id="KW-0963">Cytoplasm</keyword>
<organism evidence="10 11">
    <name type="scientific">Shimazuella alba</name>
    <dbReference type="NCBI Taxonomy" id="2690964"/>
    <lineage>
        <taxon>Bacteria</taxon>
        <taxon>Bacillati</taxon>
        <taxon>Bacillota</taxon>
        <taxon>Bacilli</taxon>
        <taxon>Bacillales</taxon>
        <taxon>Thermoactinomycetaceae</taxon>
        <taxon>Shimazuella</taxon>
    </lineage>
</organism>
<keyword evidence="11" id="KW-1185">Reference proteome</keyword>
<evidence type="ECO:0000256" key="7">
    <source>
        <dbReference type="ARBA" id="ARBA00024910"/>
    </source>
</evidence>
<comment type="caution">
    <text evidence="10">The sequence shown here is derived from an EMBL/GenBank/DDBJ whole genome shotgun (WGS) entry which is preliminary data.</text>
</comment>
<dbReference type="GO" id="GO:0000921">
    <property type="term" value="P:septin ring assembly"/>
    <property type="evidence" value="ECO:0007669"/>
    <property type="project" value="TreeGrafter"/>
</dbReference>
<evidence type="ECO:0000256" key="3">
    <source>
        <dbReference type="ARBA" id="ARBA00022490"/>
    </source>
</evidence>
<dbReference type="RefSeq" id="WP_028777436.1">
    <property type="nucleotide sequence ID" value="NZ_WUUL01000014.1"/>
</dbReference>
<dbReference type="GO" id="GO:0030428">
    <property type="term" value="C:cell septum"/>
    <property type="evidence" value="ECO:0007669"/>
    <property type="project" value="TreeGrafter"/>
</dbReference>
<dbReference type="SUPFAM" id="SSF102829">
    <property type="entry name" value="Cell division protein ZapA-like"/>
    <property type="match status" value="1"/>
</dbReference>
<evidence type="ECO:0000256" key="6">
    <source>
        <dbReference type="ARBA" id="ARBA00023306"/>
    </source>
</evidence>
<name>A0A6I4VY49_9BACL</name>
<comment type="subunit">
    <text evidence="8">Homodimer. Interacts with FtsZ.</text>
</comment>
<evidence type="ECO:0000313" key="10">
    <source>
        <dbReference type="EMBL" id="MXQ55418.1"/>
    </source>
</evidence>
<sequence>MSKNKMSVEIYGQSYPIVSKANPAHMREVASLVDHKMRELAEMNPRLDTTKLAVLSACNIADEFLRLKQEFDELMHLVEDETI</sequence>